<name>A0ABU2KS12_9ACTN</name>
<comment type="caution">
    <text evidence="10">The sequence shown here is derived from an EMBL/GenBank/DDBJ whole genome shotgun (WGS) entry which is preliminary data.</text>
</comment>
<keyword evidence="4 7" id="KW-1133">Transmembrane helix</keyword>
<dbReference type="SUPFAM" id="SSF160240">
    <property type="entry name" value="Cation efflux protein cytoplasmic domain-like"/>
    <property type="match status" value="1"/>
</dbReference>
<feature type="transmembrane region" description="Helical" evidence="7">
    <location>
        <begin position="162"/>
        <end position="187"/>
    </location>
</feature>
<evidence type="ECO:0000256" key="7">
    <source>
        <dbReference type="SAM" id="Phobius"/>
    </source>
</evidence>
<feature type="transmembrane region" description="Helical" evidence="7">
    <location>
        <begin position="77"/>
        <end position="100"/>
    </location>
</feature>
<feature type="domain" description="Cation efflux protein transmembrane" evidence="8">
    <location>
        <begin position="11"/>
        <end position="218"/>
    </location>
</feature>
<keyword evidence="5 7" id="KW-0472">Membrane</keyword>
<protein>
    <submittedName>
        <fullName evidence="10">Cation diffusion facilitator family transporter</fullName>
    </submittedName>
</protein>
<feature type="transmembrane region" description="Helical" evidence="7">
    <location>
        <begin position="9"/>
        <end position="30"/>
    </location>
</feature>
<proteinExistence type="predicted"/>
<dbReference type="Pfam" id="PF16916">
    <property type="entry name" value="ZT_dimer"/>
    <property type="match status" value="1"/>
</dbReference>
<keyword evidence="2" id="KW-0813">Transport</keyword>
<dbReference type="Pfam" id="PF01545">
    <property type="entry name" value="Cation_efflux"/>
    <property type="match status" value="1"/>
</dbReference>
<evidence type="ECO:0000256" key="2">
    <source>
        <dbReference type="ARBA" id="ARBA00022448"/>
    </source>
</evidence>
<evidence type="ECO:0000313" key="10">
    <source>
        <dbReference type="EMBL" id="MDT0302006.1"/>
    </source>
</evidence>
<dbReference type="Proteomes" id="UP001183226">
    <property type="component" value="Unassembled WGS sequence"/>
</dbReference>
<feature type="region of interest" description="Disordered" evidence="6">
    <location>
        <begin position="306"/>
        <end position="331"/>
    </location>
</feature>
<evidence type="ECO:0000259" key="8">
    <source>
        <dbReference type="Pfam" id="PF01545"/>
    </source>
</evidence>
<evidence type="ECO:0000256" key="5">
    <source>
        <dbReference type="ARBA" id="ARBA00023136"/>
    </source>
</evidence>
<feature type="transmembrane region" description="Helical" evidence="7">
    <location>
        <begin position="193"/>
        <end position="212"/>
    </location>
</feature>
<dbReference type="InterPro" id="IPR027469">
    <property type="entry name" value="Cation_efflux_TMD_sf"/>
</dbReference>
<dbReference type="RefSeq" id="WP_311544492.1">
    <property type="nucleotide sequence ID" value="NZ_JAVREK010000006.1"/>
</dbReference>
<dbReference type="InterPro" id="IPR036837">
    <property type="entry name" value="Cation_efflux_CTD_sf"/>
</dbReference>
<feature type="domain" description="Cation efflux protein cytoplasmic" evidence="9">
    <location>
        <begin position="225"/>
        <end position="297"/>
    </location>
</feature>
<dbReference type="InterPro" id="IPR002524">
    <property type="entry name" value="Cation_efflux"/>
</dbReference>
<dbReference type="PANTHER" id="PTHR13414:SF9">
    <property type="entry name" value="PROTON-COUPLED ZINC ANTIPORTER SLC30A9, MITOCHONDRIAL"/>
    <property type="match status" value="1"/>
</dbReference>
<dbReference type="PANTHER" id="PTHR13414">
    <property type="entry name" value="HUEL-CATION TRANSPORTER"/>
    <property type="match status" value="1"/>
</dbReference>
<evidence type="ECO:0000256" key="6">
    <source>
        <dbReference type="SAM" id="MobiDB-lite"/>
    </source>
</evidence>
<gene>
    <name evidence="10" type="ORF">RM446_07770</name>
</gene>
<dbReference type="NCBIfam" id="TIGR01297">
    <property type="entry name" value="CDF"/>
    <property type="match status" value="1"/>
</dbReference>
<keyword evidence="3 7" id="KW-0812">Transmembrane</keyword>
<sequence length="331" mass="34486">MSSEGSTKAIVAALGANLGIAVTKFVAFLLTSSSAMLAESIHSVADSGNQALLLVGGRRAKRRADPEHPFGYGQERYLYAFLVAIVLFSLGGLFALYEAWHKISEPHPIESWQWVPVVVLVVAIGLESLSLRTAVRESNAVRGNAGWVRFVRRSKSPELPVVLLEDLGALLGLVFALVGVGLTLITGNGVWDGVGTAAIGVLLVVIAIVLAAEVKSLLIGESATPEDLRRIREALVAVPDVETVIHMRTLHMGPEDLLVAAKIAVGPEDSAADVARAIDAAEERIRAAVPIAGHIYIEPDLLRAGAPADPAAPDAPSTGEGSGSGDAPSAG</sequence>
<dbReference type="InterPro" id="IPR040177">
    <property type="entry name" value="SLC30A9"/>
</dbReference>
<feature type="transmembrane region" description="Helical" evidence="7">
    <location>
        <begin position="112"/>
        <end position="129"/>
    </location>
</feature>
<reference evidence="11" key="1">
    <citation type="submission" date="2023-07" db="EMBL/GenBank/DDBJ databases">
        <title>30 novel species of actinomycetes from the DSMZ collection.</title>
        <authorList>
            <person name="Nouioui I."/>
        </authorList>
    </citation>
    <scope>NUCLEOTIDE SEQUENCE [LARGE SCALE GENOMIC DNA]</scope>
    <source>
        <strain evidence="11">DSM 45055</strain>
    </source>
</reference>
<dbReference type="InterPro" id="IPR027470">
    <property type="entry name" value="Cation_efflux_CTD"/>
</dbReference>
<evidence type="ECO:0000259" key="9">
    <source>
        <dbReference type="Pfam" id="PF16916"/>
    </source>
</evidence>
<evidence type="ECO:0000313" key="11">
    <source>
        <dbReference type="Proteomes" id="UP001183226"/>
    </source>
</evidence>
<dbReference type="Gene3D" id="3.30.70.1350">
    <property type="entry name" value="Cation efflux protein, cytoplasmic domain"/>
    <property type="match status" value="1"/>
</dbReference>
<comment type="subcellular location">
    <subcellularLocation>
        <location evidence="1">Membrane</location>
        <topology evidence="1">Multi-pass membrane protein</topology>
    </subcellularLocation>
</comment>
<evidence type="ECO:0000256" key="4">
    <source>
        <dbReference type="ARBA" id="ARBA00022989"/>
    </source>
</evidence>
<organism evidence="10 11">
    <name type="scientific">Streptomonospora wellingtoniae</name>
    <dbReference type="NCBI Taxonomy" id="3075544"/>
    <lineage>
        <taxon>Bacteria</taxon>
        <taxon>Bacillati</taxon>
        <taxon>Actinomycetota</taxon>
        <taxon>Actinomycetes</taxon>
        <taxon>Streptosporangiales</taxon>
        <taxon>Nocardiopsidaceae</taxon>
        <taxon>Streptomonospora</taxon>
    </lineage>
</organism>
<evidence type="ECO:0000256" key="3">
    <source>
        <dbReference type="ARBA" id="ARBA00022692"/>
    </source>
</evidence>
<dbReference type="Gene3D" id="1.20.1510.10">
    <property type="entry name" value="Cation efflux protein transmembrane domain"/>
    <property type="match status" value="1"/>
</dbReference>
<accession>A0ABU2KS12</accession>
<keyword evidence="11" id="KW-1185">Reference proteome</keyword>
<feature type="compositionally biased region" description="Low complexity" evidence="6">
    <location>
        <begin position="306"/>
        <end position="316"/>
    </location>
</feature>
<dbReference type="InterPro" id="IPR058533">
    <property type="entry name" value="Cation_efflux_TM"/>
</dbReference>
<dbReference type="SUPFAM" id="SSF161111">
    <property type="entry name" value="Cation efflux protein transmembrane domain-like"/>
    <property type="match status" value="1"/>
</dbReference>
<dbReference type="EMBL" id="JAVREK010000006">
    <property type="protein sequence ID" value="MDT0302006.1"/>
    <property type="molecule type" value="Genomic_DNA"/>
</dbReference>
<evidence type="ECO:0000256" key="1">
    <source>
        <dbReference type="ARBA" id="ARBA00004141"/>
    </source>
</evidence>